<evidence type="ECO:0000313" key="3">
    <source>
        <dbReference type="Proteomes" id="UP000286045"/>
    </source>
</evidence>
<dbReference type="InterPro" id="IPR016181">
    <property type="entry name" value="Acyl_CoA_acyltransferase"/>
</dbReference>
<dbReference type="Proteomes" id="UP000286045">
    <property type="component" value="Unassembled WGS sequence"/>
</dbReference>
<dbReference type="EMBL" id="RYZI01000876">
    <property type="protein sequence ID" value="RWA03243.1"/>
    <property type="molecule type" value="Genomic_DNA"/>
</dbReference>
<evidence type="ECO:0000259" key="1">
    <source>
        <dbReference type="Pfam" id="PF13302"/>
    </source>
</evidence>
<proteinExistence type="predicted"/>
<dbReference type="PANTHER" id="PTHR43792:SF1">
    <property type="entry name" value="N-ACETYLTRANSFERASE DOMAIN-CONTAINING PROTEIN"/>
    <property type="match status" value="1"/>
</dbReference>
<reference evidence="2 3" key="1">
    <citation type="submission" date="2018-12" db="EMBL/GenBank/DDBJ databases">
        <title>Draft genome sequence of Xylaria grammica IHI A82.</title>
        <authorList>
            <person name="Buettner E."/>
            <person name="Kellner H."/>
        </authorList>
    </citation>
    <scope>NUCLEOTIDE SEQUENCE [LARGE SCALE GENOMIC DNA]</scope>
    <source>
        <strain evidence="2 3">IHI A82</strain>
    </source>
</reference>
<dbReference type="InterPro" id="IPR051531">
    <property type="entry name" value="N-acetyltransferase"/>
</dbReference>
<sequence>ALGWPEVGYMIRREHWGRGYTTEFLRAFVKDWWALPRADAEVLVDARSVEGKGEAGRVPEMLCAVVEDSNTASLRVMEKAGFRRFKSWKVASRRPGTEGEEVTLVGFVNVRSEEAA</sequence>
<dbReference type="SUPFAM" id="SSF55729">
    <property type="entry name" value="Acyl-CoA N-acyltransferases (Nat)"/>
    <property type="match status" value="1"/>
</dbReference>
<feature type="non-terminal residue" evidence="2">
    <location>
        <position position="1"/>
    </location>
</feature>
<feature type="domain" description="N-acetyltransferase" evidence="1">
    <location>
        <begin position="4"/>
        <end position="83"/>
    </location>
</feature>
<dbReference type="PANTHER" id="PTHR43792">
    <property type="entry name" value="GNAT FAMILY, PUTATIVE (AFU_ORTHOLOGUE AFUA_3G00765)-RELATED-RELATED"/>
    <property type="match status" value="1"/>
</dbReference>
<accession>A0A439CM52</accession>
<organism evidence="2 3">
    <name type="scientific">Xylaria grammica</name>
    <dbReference type="NCBI Taxonomy" id="363999"/>
    <lineage>
        <taxon>Eukaryota</taxon>
        <taxon>Fungi</taxon>
        <taxon>Dikarya</taxon>
        <taxon>Ascomycota</taxon>
        <taxon>Pezizomycotina</taxon>
        <taxon>Sordariomycetes</taxon>
        <taxon>Xylariomycetidae</taxon>
        <taxon>Xylariales</taxon>
        <taxon>Xylariaceae</taxon>
        <taxon>Xylaria</taxon>
    </lineage>
</organism>
<dbReference type="Gene3D" id="3.40.630.30">
    <property type="match status" value="1"/>
</dbReference>
<comment type="caution">
    <text evidence="2">The sequence shown here is derived from an EMBL/GenBank/DDBJ whole genome shotgun (WGS) entry which is preliminary data.</text>
</comment>
<dbReference type="InterPro" id="IPR000182">
    <property type="entry name" value="GNAT_dom"/>
</dbReference>
<keyword evidence="3" id="KW-1185">Reference proteome</keyword>
<evidence type="ECO:0000313" key="2">
    <source>
        <dbReference type="EMBL" id="RWA03243.1"/>
    </source>
</evidence>
<dbReference type="GO" id="GO:0016747">
    <property type="term" value="F:acyltransferase activity, transferring groups other than amino-acyl groups"/>
    <property type="evidence" value="ECO:0007669"/>
    <property type="project" value="InterPro"/>
</dbReference>
<name>A0A439CM52_9PEZI</name>
<dbReference type="Pfam" id="PF13302">
    <property type="entry name" value="Acetyltransf_3"/>
    <property type="match status" value="1"/>
</dbReference>
<protein>
    <recommendedName>
        <fullName evidence="1">N-acetyltransferase domain-containing protein</fullName>
    </recommendedName>
</protein>
<dbReference type="AlphaFoldDB" id="A0A439CM52"/>
<gene>
    <name evidence="2" type="ORF">EKO27_g11862</name>
</gene>